<comment type="caution">
    <text evidence="2">The sequence shown here is derived from an EMBL/GenBank/DDBJ whole genome shotgun (WGS) entry which is preliminary data.</text>
</comment>
<keyword evidence="1" id="KW-1133">Transmembrane helix</keyword>
<proteinExistence type="predicted"/>
<keyword evidence="1" id="KW-0472">Membrane</keyword>
<dbReference type="Proteomes" id="UP000217785">
    <property type="component" value="Unassembled WGS sequence"/>
</dbReference>
<dbReference type="AlphaFoldDB" id="A0A292YL41"/>
<dbReference type="EMBL" id="BDUF01000024">
    <property type="protein sequence ID" value="GAX89629.1"/>
    <property type="molecule type" value="Genomic_DNA"/>
</dbReference>
<name>A0A292YL41_9BACL</name>
<accession>A0A292YL41</accession>
<evidence type="ECO:0000313" key="3">
    <source>
        <dbReference type="Proteomes" id="UP000217785"/>
    </source>
</evidence>
<organism evidence="2 3">
    <name type="scientific">Effusibacillus lacus</name>
    <dbReference type="NCBI Taxonomy" id="1348429"/>
    <lineage>
        <taxon>Bacteria</taxon>
        <taxon>Bacillati</taxon>
        <taxon>Bacillota</taxon>
        <taxon>Bacilli</taxon>
        <taxon>Bacillales</taxon>
        <taxon>Alicyclobacillaceae</taxon>
        <taxon>Effusibacillus</taxon>
    </lineage>
</organism>
<dbReference type="OrthoDB" id="1651016at2"/>
<sequence>MFPGLSLPVSTGIFGLVQLLTYLMTISIAWYALGSVKWDLFLRDHRGGPAMMLRLIFAIVLGFLVGQFFLQYLSASLLLKYLR</sequence>
<protein>
    <recommendedName>
        <fullName evidence="4">DUF1146 domain-containing protein</fullName>
    </recommendedName>
</protein>
<keyword evidence="3" id="KW-1185">Reference proteome</keyword>
<gene>
    <name evidence="2" type="ORF">EFBL_1253</name>
</gene>
<keyword evidence="1" id="KW-0812">Transmembrane</keyword>
<evidence type="ECO:0008006" key="4">
    <source>
        <dbReference type="Google" id="ProtNLM"/>
    </source>
</evidence>
<evidence type="ECO:0000313" key="2">
    <source>
        <dbReference type="EMBL" id="GAX89629.1"/>
    </source>
</evidence>
<feature type="transmembrane region" description="Helical" evidence="1">
    <location>
        <begin position="12"/>
        <end position="33"/>
    </location>
</feature>
<evidence type="ECO:0000256" key="1">
    <source>
        <dbReference type="SAM" id="Phobius"/>
    </source>
</evidence>
<feature type="transmembrane region" description="Helical" evidence="1">
    <location>
        <begin position="53"/>
        <end position="73"/>
    </location>
</feature>
<dbReference type="InterPro" id="IPR009526">
    <property type="entry name" value="DUF1146"/>
</dbReference>
<reference evidence="3" key="1">
    <citation type="submission" date="2017-07" db="EMBL/GenBank/DDBJ databases">
        <title>Draft genome sequence of Effusibacillus lacus strain skLN1.</title>
        <authorList>
            <person name="Watanabe M."/>
            <person name="Kojima H."/>
            <person name="Fukui M."/>
        </authorList>
    </citation>
    <scope>NUCLEOTIDE SEQUENCE [LARGE SCALE GENOMIC DNA]</scope>
    <source>
        <strain evidence="3">skLN1</strain>
    </source>
</reference>
<dbReference type="RefSeq" id="WP_096181325.1">
    <property type="nucleotide sequence ID" value="NZ_BDUF01000024.1"/>
</dbReference>
<dbReference type="Pfam" id="PF06612">
    <property type="entry name" value="DUF1146"/>
    <property type="match status" value="1"/>
</dbReference>